<dbReference type="AlphaFoldDB" id="A0A6P3S4I4"/>
<accession>A0A6P3S4I4</accession>
<dbReference type="FunFam" id="2.60.40.10:FF:000068">
    <property type="entry name" value="receptor-type tyrosine-protein phosphatase delta isoform X1"/>
    <property type="match status" value="1"/>
</dbReference>
<dbReference type="InterPro" id="IPR036116">
    <property type="entry name" value="FN3_sf"/>
</dbReference>
<evidence type="ECO:0000259" key="1">
    <source>
        <dbReference type="PROSITE" id="PS50853"/>
    </source>
</evidence>
<dbReference type="OrthoDB" id="10253954at2759"/>
<name>A0A6P3S4I4_PTEVA</name>
<dbReference type="PRINTS" id="PR00014">
    <property type="entry name" value="FNTYPEIII"/>
</dbReference>
<keyword evidence="2" id="KW-1185">Reference proteome</keyword>
<protein>
    <submittedName>
        <fullName evidence="3">Receptor-type tyrosine-protein phosphatase S-like</fullName>
    </submittedName>
</protein>
<dbReference type="CDD" id="cd00063">
    <property type="entry name" value="FN3"/>
    <property type="match status" value="1"/>
</dbReference>
<dbReference type="Proteomes" id="UP000515202">
    <property type="component" value="Unplaced"/>
</dbReference>
<reference evidence="3" key="1">
    <citation type="submission" date="2025-08" db="UniProtKB">
        <authorList>
            <consortium name="RefSeq"/>
        </authorList>
    </citation>
    <scope>IDENTIFICATION</scope>
    <source>
        <tissue evidence="3">Kidney</tissue>
    </source>
</reference>
<dbReference type="SUPFAM" id="SSF49265">
    <property type="entry name" value="Fibronectin type III"/>
    <property type="match status" value="1"/>
</dbReference>
<dbReference type="SMART" id="SM00060">
    <property type="entry name" value="FN3"/>
    <property type="match status" value="1"/>
</dbReference>
<dbReference type="GeneID" id="105310629"/>
<dbReference type="PROSITE" id="PS50853">
    <property type="entry name" value="FN3"/>
    <property type="match status" value="1"/>
</dbReference>
<dbReference type="KEGG" id="pvp:105310629"/>
<dbReference type="InterPro" id="IPR003961">
    <property type="entry name" value="FN3_dom"/>
</dbReference>
<evidence type="ECO:0000313" key="3">
    <source>
        <dbReference type="RefSeq" id="XP_011385079.1"/>
    </source>
</evidence>
<evidence type="ECO:0000313" key="2">
    <source>
        <dbReference type="Proteomes" id="UP000515202"/>
    </source>
</evidence>
<feature type="domain" description="Fibronectin type-III" evidence="1">
    <location>
        <begin position="1"/>
        <end position="88"/>
    </location>
</feature>
<organism evidence="2 3">
    <name type="scientific">Pteropus vampyrus</name>
    <name type="common">Large flying fox</name>
    <dbReference type="NCBI Taxonomy" id="132908"/>
    <lineage>
        <taxon>Eukaryota</taxon>
        <taxon>Metazoa</taxon>
        <taxon>Chordata</taxon>
        <taxon>Craniata</taxon>
        <taxon>Vertebrata</taxon>
        <taxon>Euteleostomi</taxon>
        <taxon>Mammalia</taxon>
        <taxon>Eutheria</taxon>
        <taxon>Laurasiatheria</taxon>
        <taxon>Chiroptera</taxon>
        <taxon>Yinpterochiroptera</taxon>
        <taxon>Pteropodoidea</taxon>
        <taxon>Pteropodidae</taxon>
        <taxon>Pteropodinae</taxon>
        <taxon>Pteropus</taxon>
    </lineage>
</organism>
<sequence length="184" mass="20018">MNFRAEAKSETSIGLSWSPPRQESVIKYELLFREGDHGREVGRTFDPATAFVVDDLKPNTEYAFRLAARSPQGLGAFTSVVRQRTLQSSRCLVDPTLICGGDPRPAQMSCACTDLGRACRSGWGVPPADPAWLLHLGHVHGHGARVWGPAESSSLSSWGTRRGRFVASPLVGEQSLTAPLHFFA</sequence>
<proteinExistence type="predicted"/>
<dbReference type="InterPro" id="IPR013783">
    <property type="entry name" value="Ig-like_fold"/>
</dbReference>
<gene>
    <name evidence="3" type="primary">LOC105310629</name>
</gene>
<dbReference type="RefSeq" id="XP_011385079.1">
    <property type="nucleotide sequence ID" value="XM_011386777.2"/>
</dbReference>
<dbReference type="Gene3D" id="2.60.40.10">
    <property type="entry name" value="Immunoglobulins"/>
    <property type="match status" value="1"/>
</dbReference>
<dbReference type="Pfam" id="PF00041">
    <property type="entry name" value="fn3"/>
    <property type="match status" value="1"/>
</dbReference>